<dbReference type="RefSeq" id="YP_010780239.1">
    <property type="nucleotide sequence ID" value="NC_075038.1"/>
</dbReference>
<evidence type="ECO:0000256" key="5">
    <source>
        <dbReference type="ARBA" id="ARBA00022927"/>
    </source>
</evidence>
<evidence type="ECO:0000256" key="8">
    <source>
        <dbReference type="ARBA" id="ARBA00042485"/>
    </source>
</evidence>
<evidence type="ECO:0000256" key="2">
    <source>
        <dbReference type="ARBA" id="ARBA00010050"/>
    </source>
</evidence>
<keyword evidence="4" id="KW-0931">ER-Golgi transport</keyword>
<sequence length="311" mass="36730">MNNNNKNKADESLENAQKLYKKSKKSNILFNFIYGSTYTNDLRHNAVDYLDIAITNYKFSKTFDKYIECLILKAKIEEELHDNNRIHTLLDIGKYYTQSNTYDLIKALSYYNMALDYCFETGSDKIYMIFDKMINLHEKDFNHNKVIDLCEVMISQYEHLLKDSEIERVYEKLADKYFLLGKYDKASFYFDKYATVVNNKKYGAYMAEKFFHKSILSTLANDDYVGAKNKYNRYCEISTTFGISKSGRLYANILDSIDQNSEVNYTDAVRKYDYICRFQPDEINAFNYIKNINFQNENHSTNNNNIEVDIT</sequence>
<dbReference type="EMBL" id="MF405918">
    <property type="protein sequence ID" value="QKU33632.1"/>
    <property type="molecule type" value="Genomic_DNA"/>
</dbReference>
<keyword evidence="6" id="KW-0472">Membrane</keyword>
<dbReference type="PANTHER" id="PTHR13768">
    <property type="entry name" value="SOLUBLE NSF ATTACHMENT PROTEIN SNAP"/>
    <property type="match status" value="1"/>
</dbReference>
<dbReference type="Pfam" id="PF14938">
    <property type="entry name" value="SNAP"/>
    <property type="match status" value="1"/>
</dbReference>
<evidence type="ECO:0000256" key="6">
    <source>
        <dbReference type="ARBA" id="ARBA00023136"/>
    </source>
</evidence>
<dbReference type="Gene3D" id="1.25.40.10">
    <property type="entry name" value="Tetratricopeptide repeat domain"/>
    <property type="match status" value="1"/>
</dbReference>
<dbReference type="GO" id="GO:0019905">
    <property type="term" value="F:syntaxin binding"/>
    <property type="evidence" value="ECO:0007669"/>
    <property type="project" value="TreeGrafter"/>
</dbReference>
<dbReference type="KEGG" id="vg:80516930"/>
<dbReference type="GO" id="GO:0005483">
    <property type="term" value="F:soluble NSF attachment protein activity"/>
    <property type="evidence" value="ECO:0007669"/>
    <property type="project" value="TreeGrafter"/>
</dbReference>
<keyword evidence="5" id="KW-0653">Protein transport</keyword>
<evidence type="ECO:0000313" key="9">
    <source>
        <dbReference type="EMBL" id="QKU33632.1"/>
    </source>
</evidence>
<evidence type="ECO:0000256" key="1">
    <source>
        <dbReference type="ARBA" id="ARBA00004170"/>
    </source>
</evidence>
<dbReference type="GeneID" id="80516930"/>
<comment type="subcellular location">
    <subcellularLocation>
        <location evidence="1">Membrane</location>
        <topology evidence="1">Peripheral membrane protein</topology>
    </subcellularLocation>
</comment>
<protein>
    <recommendedName>
        <fullName evidence="7">Gamma-soluble NSF attachment protein</fullName>
    </recommendedName>
    <alternativeName>
        <fullName evidence="8">N-ethylmaleimide-sensitive factor attachment protein gamma</fullName>
    </alternativeName>
</protein>
<dbReference type="PANTHER" id="PTHR13768:SF2">
    <property type="entry name" value="GAMMA-SOLUBLE NSF ATTACHMENT PROTEIN"/>
    <property type="match status" value="1"/>
</dbReference>
<dbReference type="InterPro" id="IPR011990">
    <property type="entry name" value="TPR-like_helical_dom_sf"/>
</dbReference>
<evidence type="ECO:0000256" key="7">
    <source>
        <dbReference type="ARBA" id="ARBA00040047"/>
    </source>
</evidence>
<reference evidence="9" key="1">
    <citation type="submission" date="2017-06" db="EMBL/GenBank/DDBJ databases">
        <authorList>
            <person name="Assis F.L."/>
            <person name="Abrahao J.S."/>
            <person name="Silva L."/>
            <person name="Khalil J.B."/>
            <person name="Rodrigues R."/>
            <person name="Silva L.S."/>
            <person name="Boratto P."/>
            <person name="Andrade M."/>
            <person name="Kroon E.G."/>
            <person name="Ribeiro B."/>
            <person name="Bergier I."/>
            <person name="Seligmann H."/>
            <person name="Ghigo E."/>
            <person name="Colson P."/>
            <person name="Levasseur A."/>
            <person name="Raoult D."/>
            <person name="Scola B.L."/>
        </authorList>
    </citation>
    <scope>NUCLEOTIDE SEQUENCE</scope>
    <source>
        <strain evidence="9">Deep ocean</strain>
    </source>
</reference>
<comment type="similarity">
    <text evidence="2">Belongs to the SNAP family.</text>
</comment>
<dbReference type="SUPFAM" id="SSF48452">
    <property type="entry name" value="TPR-like"/>
    <property type="match status" value="1"/>
</dbReference>
<dbReference type="GO" id="GO:0016020">
    <property type="term" value="C:membrane"/>
    <property type="evidence" value="ECO:0007669"/>
    <property type="project" value="UniProtKB-SubCell"/>
</dbReference>
<evidence type="ECO:0000256" key="3">
    <source>
        <dbReference type="ARBA" id="ARBA00022448"/>
    </source>
</evidence>
<evidence type="ECO:0000256" key="4">
    <source>
        <dbReference type="ARBA" id="ARBA00022892"/>
    </source>
</evidence>
<dbReference type="GO" id="GO:0015031">
    <property type="term" value="P:protein transport"/>
    <property type="evidence" value="ECO:0007669"/>
    <property type="project" value="UniProtKB-KW"/>
</dbReference>
<reference evidence="9" key="2">
    <citation type="journal article" date="2018" name="Nat. Commun.">
        <title>Tailed giant Tupanvirus possesses the most complete translational apparatus of the known virosphere.</title>
        <authorList>
            <person name="Abrahao J."/>
            <person name="Silva L."/>
            <person name="Silva L.S."/>
            <person name="Khalil J.Y.B."/>
            <person name="Rodrigues R."/>
            <person name="Arantes T."/>
            <person name="Assis F."/>
            <person name="Boratto P."/>
            <person name="Andrade M."/>
            <person name="Kroon E.G."/>
            <person name="Ribeiro B."/>
            <person name="Bergier I."/>
            <person name="Seligmann H."/>
            <person name="Ghigo E."/>
            <person name="Colson P."/>
            <person name="Levasseur A."/>
            <person name="Kroemer G."/>
            <person name="Raoult D."/>
            <person name="La Scola B."/>
        </authorList>
    </citation>
    <scope>NUCLEOTIDE SEQUENCE [LARGE SCALE GENOMIC DNA]</scope>
    <source>
        <strain evidence="9">Deep ocean</strain>
    </source>
</reference>
<dbReference type="InterPro" id="IPR000744">
    <property type="entry name" value="NSF_attach"/>
</dbReference>
<accession>A0A6N1NS74</accession>
<proteinExistence type="inferred from homology"/>
<dbReference type="GO" id="GO:0016192">
    <property type="term" value="P:vesicle-mediated transport"/>
    <property type="evidence" value="ECO:0007669"/>
    <property type="project" value="UniProtKB-KW"/>
</dbReference>
<keyword evidence="3" id="KW-0813">Transport</keyword>
<organism evidence="9">
    <name type="scientific">Tupanvirus deep ocean</name>
    <dbReference type="NCBI Taxonomy" id="2126984"/>
    <lineage>
        <taxon>Viruses</taxon>
        <taxon>Varidnaviria</taxon>
        <taxon>Bamfordvirae</taxon>
        <taxon>Nucleocytoviricota</taxon>
        <taxon>Megaviricetes</taxon>
        <taxon>Imitervirales</taxon>
        <taxon>Mimiviridae</taxon>
        <taxon>Megamimivirinae</taxon>
        <taxon>Tupanvirus</taxon>
        <taxon>Tupanvirus altamarinense</taxon>
    </lineage>
</organism>
<name>A0A6N1NS74_9VIRU</name>